<reference evidence="2" key="1">
    <citation type="submission" date="2020-04" db="EMBL/GenBank/DDBJ databases">
        <authorList>
            <person name="Chiriac C."/>
            <person name="Salcher M."/>
            <person name="Ghai R."/>
            <person name="Kavagutti S V."/>
        </authorList>
    </citation>
    <scope>NUCLEOTIDE SEQUENCE</scope>
</reference>
<gene>
    <name evidence="2" type="ORF">UFOVP107_14</name>
    <name evidence="3" type="ORF">UFOVP214_37</name>
</gene>
<accession>A0A6J5L3Q1</accession>
<dbReference type="EMBL" id="LR796224">
    <property type="protein sequence ID" value="CAB4128192.1"/>
    <property type="molecule type" value="Genomic_DNA"/>
</dbReference>
<sequence>MKPWYQSKTIWVNALLLVASVCLALRNEPAMHEYAPIIIIINTTINVILRIMTTNAVSM</sequence>
<keyword evidence="1" id="KW-1133">Transmembrane helix</keyword>
<evidence type="ECO:0000313" key="2">
    <source>
        <dbReference type="EMBL" id="CAB4128192.1"/>
    </source>
</evidence>
<evidence type="ECO:0000256" key="1">
    <source>
        <dbReference type="SAM" id="Phobius"/>
    </source>
</evidence>
<keyword evidence="1" id="KW-0812">Transmembrane</keyword>
<evidence type="ECO:0000313" key="3">
    <source>
        <dbReference type="EMBL" id="CAB5218604.1"/>
    </source>
</evidence>
<dbReference type="EMBL" id="LR798264">
    <property type="protein sequence ID" value="CAB5218604.1"/>
    <property type="molecule type" value="Genomic_DNA"/>
</dbReference>
<name>A0A6J5L3Q1_9CAUD</name>
<protein>
    <submittedName>
        <fullName evidence="2">Uncharacterized protein</fullName>
    </submittedName>
</protein>
<organism evidence="2">
    <name type="scientific">uncultured Caudovirales phage</name>
    <dbReference type="NCBI Taxonomy" id="2100421"/>
    <lineage>
        <taxon>Viruses</taxon>
        <taxon>Duplodnaviria</taxon>
        <taxon>Heunggongvirae</taxon>
        <taxon>Uroviricota</taxon>
        <taxon>Caudoviricetes</taxon>
        <taxon>Peduoviridae</taxon>
        <taxon>Maltschvirus</taxon>
        <taxon>Maltschvirus maltsch</taxon>
    </lineage>
</organism>
<feature type="transmembrane region" description="Helical" evidence="1">
    <location>
        <begin position="34"/>
        <end position="53"/>
    </location>
</feature>
<keyword evidence="1" id="KW-0472">Membrane</keyword>
<proteinExistence type="predicted"/>